<gene>
    <name evidence="2" type="ORF">C884_02099</name>
</gene>
<proteinExistence type="predicted"/>
<name>M2YF57_9MICC</name>
<reference evidence="2 3" key="1">
    <citation type="journal article" date="2014" name="Genome Announc.">
        <title>Draft Genome Sequence of Kocuria palustris PEL.</title>
        <authorList>
            <person name="Sharma G."/>
            <person name="Khatri I."/>
            <person name="Subramanian S."/>
        </authorList>
    </citation>
    <scope>NUCLEOTIDE SEQUENCE [LARGE SCALE GENOMIC DNA]</scope>
    <source>
        <strain evidence="2 3">PEL</strain>
    </source>
</reference>
<dbReference type="Pfam" id="PF18588">
    <property type="entry name" value="WcbI"/>
    <property type="match status" value="1"/>
</dbReference>
<evidence type="ECO:0000259" key="1">
    <source>
        <dbReference type="Pfam" id="PF18588"/>
    </source>
</evidence>
<dbReference type="EMBL" id="ANHZ02000005">
    <property type="protein sequence ID" value="EME37185.1"/>
    <property type="molecule type" value="Genomic_DNA"/>
</dbReference>
<dbReference type="STRING" id="71999.KPaMU14_11655"/>
<evidence type="ECO:0000313" key="3">
    <source>
        <dbReference type="Proteomes" id="UP000009877"/>
    </source>
</evidence>
<evidence type="ECO:0000313" key="2">
    <source>
        <dbReference type="EMBL" id="EME37185.1"/>
    </source>
</evidence>
<protein>
    <recommendedName>
        <fullName evidence="1">Polysaccharide biosynthesis enzyme WcbI domain-containing protein</fullName>
    </recommendedName>
</protein>
<dbReference type="AlphaFoldDB" id="M2YF57"/>
<dbReference type="Gene3D" id="3.40.50.12080">
    <property type="match status" value="2"/>
</dbReference>
<feature type="domain" description="Polysaccharide biosynthesis enzyme WcbI" evidence="1">
    <location>
        <begin position="34"/>
        <end position="235"/>
    </location>
</feature>
<keyword evidence="3" id="KW-1185">Reference proteome</keyword>
<dbReference type="Proteomes" id="UP000009877">
    <property type="component" value="Unassembled WGS sequence"/>
</dbReference>
<sequence length="332" mass="35998">MSNPGRAKHYADFYGQASERAGQDDAAPGDLPLVVVIGNCQAESLRVLLDADPGLRSVRVPPVFEWGTRDAEAAARLLARTDALVMQPVRDDYRGLPSGTRQLEALLPSSSLRLRIPVLRYAGLHPFQVIVRDPEDSSLDPPGVPYSDLRTLAQASRAGAGLRPDALPPNAPQLEAEALEALHAESVGQLRAREQAHGTVVMSDALEARPHWHTINHPDNATLRILAQRVLEELGRGLGFAPDPDGVADPGRELLRSVEAPVDPAHARALGAVLRPDARTSGWRLGTGRDARELDEAGIAREQLAFCRARPRMIERALARHGQRMTMLGLLP</sequence>
<comment type="caution">
    <text evidence="2">The sequence shown here is derived from an EMBL/GenBank/DDBJ whole genome shotgun (WGS) entry which is preliminary data.</text>
</comment>
<organism evidence="2 3">
    <name type="scientific">Kocuria palustris PEL</name>
    <dbReference type="NCBI Taxonomy" id="1236550"/>
    <lineage>
        <taxon>Bacteria</taxon>
        <taxon>Bacillati</taxon>
        <taxon>Actinomycetota</taxon>
        <taxon>Actinomycetes</taxon>
        <taxon>Micrococcales</taxon>
        <taxon>Micrococcaceae</taxon>
        <taxon>Kocuria</taxon>
    </lineage>
</organism>
<dbReference type="InterPro" id="IPR041307">
    <property type="entry name" value="WcbI"/>
</dbReference>
<accession>M2YF57</accession>
<dbReference type="RefSeq" id="WP_006214112.1">
    <property type="nucleotide sequence ID" value="NZ_ANHZ02000005.1"/>
</dbReference>